<protein>
    <recommendedName>
        <fullName evidence="1">2EXR domain-containing protein</fullName>
    </recommendedName>
</protein>
<feature type="domain" description="2EXR" evidence="1">
    <location>
        <begin position="7"/>
        <end position="89"/>
    </location>
</feature>
<dbReference type="Proteomes" id="UP000193689">
    <property type="component" value="Unassembled WGS sequence"/>
</dbReference>
<dbReference type="AlphaFoldDB" id="A0A1Y2DVG5"/>
<reference evidence="2 3" key="1">
    <citation type="submission" date="2016-07" db="EMBL/GenBank/DDBJ databases">
        <title>Pervasive Adenine N6-methylation of Active Genes in Fungi.</title>
        <authorList>
            <consortium name="DOE Joint Genome Institute"/>
            <person name="Mondo S.J."/>
            <person name="Dannebaum R.O."/>
            <person name="Kuo R.C."/>
            <person name="Labutti K."/>
            <person name="Haridas S."/>
            <person name="Kuo A."/>
            <person name="Salamov A."/>
            <person name="Ahrendt S.R."/>
            <person name="Lipzen A."/>
            <person name="Sullivan W."/>
            <person name="Andreopoulos W.B."/>
            <person name="Clum A."/>
            <person name="Lindquist E."/>
            <person name="Daum C."/>
            <person name="Ramamoorthy G.K."/>
            <person name="Gryganskyi A."/>
            <person name="Culley D."/>
            <person name="Magnuson J.K."/>
            <person name="James T.Y."/>
            <person name="O'Malley M.A."/>
            <person name="Stajich J.E."/>
            <person name="Spatafora J.W."/>
            <person name="Visel A."/>
            <person name="Grigoriev I.V."/>
        </authorList>
    </citation>
    <scope>NUCLEOTIDE SEQUENCE [LARGE SCALE GENOMIC DNA]</scope>
    <source>
        <strain evidence="2 3">CBS 129021</strain>
    </source>
</reference>
<dbReference type="PANTHER" id="PTHR35910:SF6">
    <property type="entry name" value="2EXR DOMAIN-CONTAINING PROTEIN"/>
    <property type="match status" value="1"/>
</dbReference>
<dbReference type="PANTHER" id="PTHR35910">
    <property type="entry name" value="2EXR DOMAIN-CONTAINING PROTEIN"/>
    <property type="match status" value="1"/>
</dbReference>
<proteinExistence type="predicted"/>
<comment type="caution">
    <text evidence="2">The sequence shown here is derived from an EMBL/GenBank/DDBJ whole genome shotgun (WGS) entry which is preliminary data.</text>
</comment>
<dbReference type="EMBL" id="MCFJ01000008">
    <property type="protein sequence ID" value="ORY63134.1"/>
    <property type="molecule type" value="Genomic_DNA"/>
</dbReference>
<gene>
    <name evidence="2" type="ORF">BCR38DRAFT_410094</name>
</gene>
<evidence type="ECO:0000313" key="3">
    <source>
        <dbReference type="Proteomes" id="UP000193689"/>
    </source>
</evidence>
<accession>A0A1Y2DVG5</accession>
<dbReference type="InterPro" id="IPR045518">
    <property type="entry name" value="2EXR"/>
</dbReference>
<dbReference type="OrthoDB" id="3513892at2759"/>
<organism evidence="2 3">
    <name type="scientific">Pseudomassariella vexata</name>
    <dbReference type="NCBI Taxonomy" id="1141098"/>
    <lineage>
        <taxon>Eukaryota</taxon>
        <taxon>Fungi</taxon>
        <taxon>Dikarya</taxon>
        <taxon>Ascomycota</taxon>
        <taxon>Pezizomycotina</taxon>
        <taxon>Sordariomycetes</taxon>
        <taxon>Xylariomycetidae</taxon>
        <taxon>Amphisphaeriales</taxon>
        <taxon>Pseudomassariaceae</taxon>
        <taxon>Pseudomassariella</taxon>
    </lineage>
</organism>
<dbReference type="GeneID" id="63774634"/>
<dbReference type="Pfam" id="PF20150">
    <property type="entry name" value="2EXR"/>
    <property type="match status" value="1"/>
</dbReference>
<dbReference type="InParanoid" id="A0A1Y2DVG5"/>
<keyword evidence="3" id="KW-1185">Reference proteome</keyword>
<evidence type="ECO:0000313" key="2">
    <source>
        <dbReference type="EMBL" id="ORY63134.1"/>
    </source>
</evidence>
<sequence>MSSPESFHLFSSLPTEIRLEIWQYNCHQPRVVEVTYNSEQDCCWTTSAPPAILSASHESRNEGLRFYKKLFGTKTHEARIYFHPGIDTLYLPRPTDMGYDNNSRDFAQLVTGTAEVLNLAIDHVKPVIRRPWETYNKYVLMQSFPQVNEVSLVIGTPSESDSEPEGIRHGYLQMAEPNGDPVSICRLLADLKESFSYEVGASFETDHNEEEGGLKSPPIVLKSIATNYLPLL</sequence>
<evidence type="ECO:0000259" key="1">
    <source>
        <dbReference type="Pfam" id="PF20150"/>
    </source>
</evidence>
<name>A0A1Y2DVG5_9PEZI</name>
<dbReference type="RefSeq" id="XP_040714791.1">
    <property type="nucleotide sequence ID" value="XM_040858422.1"/>
</dbReference>